<evidence type="ECO:0000313" key="3">
    <source>
        <dbReference type="EMBL" id="KHN27855.1"/>
    </source>
</evidence>
<dbReference type="Proteomes" id="UP000053555">
    <property type="component" value="Unassembled WGS sequence"/>
</dbReference>
<organism evidence="3">
    <name type="scientific">Glycine soja</name>
    <name type="common">Wild soybean</name>
    <dbReference type="NCBI Taxonomy" id="3848"/>
    <lineage>
        <taxon>Eukaryota</taxon>
        <taxon>Viridiplantae</taxon>
        <taxon>Streptophyta</taxon>
        <taxon>Embryophyta</taxon>
        <taxon>Tracheophyta</taxon>
        <taxon>Spermatophyta</taxon>
        <taxon>Magnoliopsida</taxon>
        <taxon>eudicotyledons</taxon>
        <taxon>Gunneridae</taxon>
        <taxon>Pentapetalae</taxon>
        <taxon>rosids</taxon>
        <taxon>fabids</taxon>
        <taxon>Fabales</taxon>
        <taxon>Fabaceae</taxon>
        <taxon>Papilionoideae</taxon>
        <taxon>50 kb inversion clade</taxon>
        <taxon>NPAAA clade</taxon>
        <taxon>indigoferoid/millettioid clade</taxon>
        <taxon>Phaseoleae</taxon>
        <taxon>Glycine</taxon>
        <taxon>Glycine subgen. Soja</taxon>
    </lineage>
</organism>
<feature type="compositionally biased region" description="Pro residues" evidence="1">
    <location>
        <begin position="44"/>
        <end position="56"/>
    </location>
</feature>
<evidence type="ECO:0000256" key="1">
    <source>
        <dbReference type="SAM" id="MobiDB-lite"/>
    </source>
</evidence>
<feature type="region of interest" description="Disordered" evidence="1">
    <location>
        <begin position="29"/>
        <end position="56"/>
    </location>
</feature>
<protein>
    <submittedName>
        <fullName evidence="3">Uncharacterized protein</fullName>
    </submittedName>
</protein>
<feature type="signal peptide" evidence="2">
    <location>
        <begin position="1"/>
        <end position="24"/>
    </location>
</feature>
<accession>A0A0B2R2F6</accession>
<proteinExistence type="predicted"/>
<feature type="chain" id="PRO_5002093195" evidence="2">
    <location>
        <begin position="25"/>
        <end position="56"/>
    </location>
</feature>
<evidence type="ECO:0000256" key="2">
    <source>
        <dbReference type="SAM" id="SignalP"/>
    </source>
</evidence>
<reference evidence="3" key="1">
    <citation type="submission" date="2014-07" db="EMBL/GenBank/DDBJ databases">
        <title>Identification of a novel salt tolerance gene in wild soybean by whole-genome sequencing.</title>
        <authorList>
            <person name="Lam H.-M."/>
            <person name="Qi X."/>
            <person name="Li M.-W."/>
            <person name="Liu X."/>
            <person name="Xie M."/>
            <person name="Ni M."/>
            <person name="Xu X."/>
        </authorList>
    </citation>
    <scope>NUCLEOTIDE SEQUENCE [LARGE SCALE GENOMIC DNA]</scope>
    <source>
        <tissue evidence="3">Root</tissue>
    </source>
</reference>
<name>A0A0B2R2F6_GLYSO</name>
<dbReference type="EMBL" id="KN653027">
    <property type="protein sequence ID" value="KHN27855.1"/>
    <property type="molecule type" value="Genomic_DNA"/>
</dbReference>
<keyword evidence="2" id="KW-0732">Signal</keyword>
<dbReference type="AlphaFoldDB" id="A0A0B2R2F6"/>
<feature type="compositionally biased region" description="Low complexity" evidence="1">
    <location>
        <begin position="32"/>
        <end position="43"/>
    </location>
</feature>
<sequence>MHLPLLFHITLPSTLLFYIPSASSNPFMAKCPKTTPTPTKTVKPPSPPPPPPSIPF</sequence>
<gene>
    <name evidence="3" type="ORF">glysoja_033003</name>
</gene>